<keyword evidence="4" id="KW-0238">DNA-binding</keyword>
<dbReference type="GO" id="GO:0005634">
    <property type="term" value="C:nucleus"/>
    <property type="evidence" value="ECO:0007669"/>
    <property type="project" value="UniProtKB-SubCell"/>
</dbReference>
<feature type="region of interest" description="Disordered" evidence="9">
    <location>
        <begin position="285"/>
        <end position="304"/>
    </location>
</feature>
<protein>
    <recommendedName>
        <fullName evidence="10">AP2/ERF domain-containing protein</fullName>
    </recommendedName>
</protein>
<dbReference type="GO" id="GO:0003700">
    <property type="term" value="F:DNA-binding transcription factor activity"/>
    <property type="evidence" value="ECO:0007669"/>
    <property type="project" value="InterPro"/>
</dbReference>
<reference evidence="11 12" key="1">
    <citation type="submission" date="2020-08" db="EMBL/GenBank/DDBJ databases">
        <title>Plant Genome Project.</title>
        <authorList>
            <person name="Zhang R.-G."/>
        </authorList>
    </citation>
    <scope>NUCLEOTIDE SEQUENCE [LARGE SCALE GENOMIC DNA]</scope>
    <source>
        <tissue evidence="11">Rhizome</tissue>
    </source>
</reference>
<dbReference type="GO" id="GO:0000976">
    <property type="term" value="F:transcription cis-regulatory region binding"/>
    <property type="evidence" value="ECO:0007669"/>
    <property type="project" value="UniProtKB-ARBA"/>
</dbReference>
<dbReference type="Proteomes" id="UP000734854">
    <property type="component" value="Unassembled WGS sequence"/>
</dbReference>
<comment type="similarity">
    <text evidence="8">Belongs to the AP2/ERF transcription factor family. ERF subfamily.</text>
</comment>
<dbReference type="InterPro" id="IPR036955">
    <property type="entry name" value="AP2/ERF_dom_sf"/>
</dbReference>
<evidence type="ECO:0000256" key="5">
    <source>
        <dbReference type="ARBA" id="ARBA00023159"/>
    </source>
</evidence>
<evidence type="ECO:0000256" key="8">
    <source>
        <dbReference type="ARBA" id="ARBA00024343"/>
    </source>
</evidence>
<name>A0A8J5INX1_ZINOF</name>
<accession>A0A8J5INX1</accession>
<evidence type="ECO:0000259" key="10">
    <source>
        <dbReference type="PROSITE" id="PS51032"/>
    </source>
</evidence>
<dbReference type="SMART" id="SM00380">
    <property type="entry name" value="AP2"/>
    <property type="match status" value="1"/>
</dbReference>
<keyword evidence="12" id="KW-1185">Reference proteome</keyword>
<dbReference type="PRINTS" id="PR00367">
    <property type="entry name" value="ETHRSPELEMNT"/>
</dbReference>
<comment type="caution">
    <text evidence="11">The sequence shown here is derived from an EMBL/GenBank/DDBJ whole genome shotgun (WGS) entry which is preliminary data.</text>
</comment>
<evidence type="ECO:0000256" key="4">
    <source>
        <dbReference type="ARBA" id="ARBA00023125"/>
    </source>
</evidence>
<sequence>MASAIDLYDRLPVTSAEFLDEEELMTALEPFMTSASSSSLSPSSSPSSSILSHSSPSHLPSSLSPTPLLSSSLLSSSSLQSPSLNCCSYLSPASQSTASDGFSSSSSVAEMVPESFLPLDRLGVGSTGPIGLTHITPAQIQQIQVQLFLQQQQSLLAARSLPHHPHHQQAASFLGPRAQPMKYAGSTAASKPTKLYRGVRQRHWGKWVAEIRLPKNRTRLWLGTFDTADEAALAYDMAAYKLRGDLARLNFPNICHAAAATTPSPLHSTVVSKLQTLYQSLANSSKKGNCVPPSNTTALKPSPEAVTVDTADEAPMAAAAAAKGDLGSSPLEDKSDVSSEGEGSSLGSLPVPEMQHLDFNESFPMAAANGVLDICRAATDVLSLLQYKSTRVIQDLASEEEYCHILQLIISEEKDFVLVSIHIPQSAEFIDLFRWFNCLEIECLERDAPLPTGPNFLFSACVEIFNEAKITDVEMPHKHCGPISPANKRSSLQFAAINGLISPYSLVAENIYCFRICQDSTNLLNHLRYTSSLEDLKSADVIIEAIVESEEKKIVSASIGDRHALHDSPFCRKWRMPLPVGHLHEWGMPLGLFTSRVGTVSRVGNTKPITLKIEERTSDYLSQSSIHVHIEK</sequence>
<keyword evidence="6" id="KW-0804">Transcription</keyword>
<feature type="domain" description="AP2/ERF" evidence="10">
    <location>
        <begin position="195"/>
        <end position="252"/>
    </location>
</feature>
<dbReference type="InterPro" id="IPR016177">
    <property type="entry name" value="DNA-bd_dom_sf"/>
</dbReference>
<evidence type="ECO:0000256" key="7">
    <source>
        <dbReference type="ARBA" id="ARBA00023242"/>
    </source>
</evidence>
<dbReference type="GO" id="GO:0009873">
    <property type="term" value="P:ethylene-activated signaling pathway"/>
    <property type="evidence" value="ECO:0007669"/>
    <property type="project" value="UniProtKB-KW"/>
</dbReference>
<evidence type="ECO:0000256" key="9">
    <source>
        <dbReference type="SAM" id="MobiDB-lite"/>
    </source>
</evidence>
<dbReference type="InterPro" id="IPR001471">
    <property type="entry name" value="AP2/ERF_dom"/>
</dbReference>
<dbReference type="SUPFAM" id="SSF54171">
    <property type="entry name" value="DNA-binding domain"/>
    <property type="match status" value="1"/>
</dbReference>
<evidence type="ECO:0000256" key="1">
    <source>
        <dbReference type="ARBA" id="ARBA00004123"/>
    </source>
</evidence>
<dbReference type="Gene3D" id="3.30.730.10">
    <property type="entry name" value="AP2/ERF domain"/>
    <property type="match status" value="1"/>
</dbReference>
<dbReference type="PANTHER" id="PTHR31657:SF73">
    <property type="entry name" value="OS02G0752800 PROTEIN"/>
    <property type="match status" value="1"/>
</dbReference>
<dbReference type="PROSITE" id="PS51032">
    <property type="entry name" value="AP2_ERF"/>
    <property type="match status" value="1"/>
</dbReference>
<evidence type="ECO:0000256" key="2">
    <source>
        <dbReference type="ARBA" id="ARBA00022745"/>
    </source>
</evidence>
<keyword evidence="5" id="KW-0010">Activator</keyword>
<feature type="region of interest" description="Disordered" evidence="9">
    <location>
        <begin position="35"/>
        <end position="62"/>
    </location>
</feature>
<dbReference type="PANTHER" id="PTHR31657">
    <property type="entry name" value="ETHYLENE-RESPONSIVE TRANSCRIPTION FACTOR ERF061"/>
    <property type="match status" value="1"/>
</dbReference>
<evidence type="ECO:0000256" key="3">
    <source>
        <dbReference type="ARBA" id="ARBA00023015"/>
    </source>
</evidence>
<keyword evidence="7" id="KW-0539">Nucleus</keyword>
<comment type="subcellular location">
    <subcellularLocation>
        <location evidence="1">Nucleus</location>
    </subcellularLocation>
</comment>
<keyword evidence="2" id="KW-0936">Ethylene signaling pathway</keyword>
<feature type="region of interest" description="Disordered" evidence="9">
    <location>
        <begin position="319"/>
        <end position="350"/>
    </location>
</feature>
<dbReference type="InterPro" id="IPR051758">
    <property type="entry name" value="ERF/AP2-like"/>
</dbReference>
<evidence type="ECO:0000313" key="12">
    <source>
        <dbReference type="Proteomes" id="UP000734854"/>
    </source>
</evidence>
<dbReference type="CDD" id="cd00018">
    <property type="entry name" value="AP2"/>
    <property type="match status" value="1"/>
</dbReference>
<evidence type="ECO:0000313" key="11">
    <source>
        <dbReference type="EMBL" id="KAG6539090.1"/>
    </source>
</evidence>
<dbReference type="EMBL" id="JACMSC010000001">
    <property type="protein sequence ID" value="KAG6539090.1"/>
    <property type="molecule type" value="Genomic_DNA"/>
</dbReference>
<evidence type="ECO:0000256" key="6">
    <source>
        <dbReference type="ARBA" id="ARBA00023163"/>
    </source>
</evidence>
<feature type="compositionally biased region" description="Polar residues" evidence="9">
    <location>
        <begin position="285"/>
        <end position="299"/>
    </location>
</feature>
<dbReference type="FunFam" id="3.30.730.10:FF:000001">
    <property type="entry name" value="Ethylene-responsive transcription factor 2"/>
    <property type="match status" value="1"/>
</dbReference>
<organism evidence="11 12">
    <name type="scientific">Zingiber officinale</name>
    <name type="common">Ginger</name>
    <name type="synonym">Amomum zingiber</name>
    <dbReference type="NCBI Taxonomy" id="94328"/>
    <lineage>
        <taxon>Eukaryota</taxon>
        <taxon>Viridiplantae</taxon>
        <taxon>Streptophyta</taxon>
        <taxon>Embryophyta</taxon>
        <taxon>Tracheophyta</taxon>
        <taxon>Spermatophyta</taxon>
        <taxon>Magnoliopsida</taxon>
        <taxon>Liliopsida</taxon>
        <taxon>Zingiberales</taxon>
        <taxon>Zingiberaceae</taxon>
        <taxon>Zingiber</taxon>
    </lineage>
</organism>
<proteinExistence type="inferred from homology"/>
<dbReference type="AlphaFoldDB" id="A0A8J5INX1"/>
<dbReference type="Pfam" id="PF00847">
    <property type="entry name" value="AP2"/>
    <property type="match status" value="1"/>
</dbReference>
<keyword evidence="3" id="KW-0805">Transcription regulation</keyword>
<gene>
    <name evidence="11" type="ORF">ZIOFF_004243</name>
</gene>
<feature type="compositionally biased region" description="Low complexity" evidence="9">
    <location>
        <begin position="338"/>
        <end position="349"/>
    </location>
</feature>